<feature type="compositionally biased region" description="Basic and acidic residues" evidence="1">
    <location>
        <begin position="339"/>
        <end position="358"/>
    </location>
</feature>
<proteinExistence type="predicted"/>
<organism evidence="2 3">
    <name type="scientific">Araneus ventricosus</name>
    <name type="common">Orbweaver spider</name>
    <name type="synonym">Epeira ventricosa</name>
    <dbReference type="NCBI Taxonomy" id="182803"/>
    <lineage>
        <taxon>Eukaryota</taxon>
        <taxon>Metazoa</taxon>
        <taxon>Ecdysozoa</taxon>
        <taxon>Arthropoda</taxon>
        <taxon>Chelicerata</taxon>
        <taxon>Arachnida</taxon>
        <taxon>Araneae</taxon>
        <taxon>Araneomorphae</taxon>
        <taxon>Entelegynae</taxon>
        <taxon>Araneoidea</taxon>
        <taxon>Araneidae</taxon>
        <taxon>Araneus</taxon>
    </lineage>
</organism>
<accession>A0A4Y2J276</accession>
<gene>
    <name evidence="2" type="ORF">AVEN_254448_1</name>
</gene>
<dbReference type="AlphaFoldDB" id="A0A4Y2J276"/>
<evidence type="ECO:0000313" key="2">
    <source>
        <dbReference type="EMBL" id="GBM84321.1"/>
    </source>
</evidence>
<protein>
    <recommendedName>
        <fullName evidence="4">RRM domain-containing protein</fullName>
    </recommendedName>
</protein>
<evidence type="ECO:0008006" key="4">
    <source>
        <dbReference type="Google" id="ProtNLM"/>
    </source>
</evidence>
<keyword evidence="3" id="KW-1185">Reference proteome</keyword>
<reference evidence="2 3" key="1">
    <citation type="journal article" date="2019" name="Sci. Rep.">
        <title>Orb-weaving spider Araneus ventricosus genome elucidates the spidroin gene catalogue.</title>
        <authorList>
            <person name="Kono N."/>
            <person name="Nakamura H."/>
            <person name="Ohtoshi R."/>
            <person name="Moran D.A.P."/>
            <person name="Shinohara A."/>
            <person name="Yoshida Y."/>
            <person name="Fujiwara M."/>
            <person name="Mori M."/>
            <person name="Tomita M."/>
            <person name="Arakawa K."/>
        </authorList>
    </citation>
    <scope>NUCLEOTIDE SEQUENCE [LARGE SCALE GENOMIC DNA]</scope>
</reference>
<comment type="caution">
    <text evidence="2">The sequence shown here is derived from an EMBL/GenBank/DDBJ whole genome shotgun (WGS) entry which is preliminary data.</text>
</comment>
<feature type="compositionally biased region" description="Basic residues" evidence="1">
    <location>
        <begin position="380"/>
        <end position="389"/>
    </location>
</feature>
<evidence type="ECO:0000256" key="1">
    <source>
        <dbReference type="SAM" id="MobiDB-lite"/>
    </source>
</evidence>
<sequence>MLLDDSIELECNDSSASAESLPVNWDIDLSKIWIPSCVLPNRKKQINPNENKPFILYTLEKPDYSKTFSVYSDESPQYHESQTSPAVSSRISHHKLIDDNNDKHEIQQALPSFQNAVELDAILDIGSEKVISPKHPLNNNEPDDSLRDCQETYNYMIRNAAQWEKKASDAYSVQEASYRASLEDLTRRMAEILSEEEPLKENWHHEDVIKTNQVATDSTLDSIPPSTKDSLEELYYSDEDENHFAVEYELDNLELESPEKKPTCSIYTENSYVQEQPSESFVNVLEKAKNGSDKTVPQSFEETEKIQFESQKVAVDNVFSQSEHGELNGSEFVVHTKDSEQELLNSEEKSEDPTEKVPEFPIAYKRPPLQEQTNKSKPQKEKKKTKKAKINIPLGDLFHREEVDRFKVPEVDEFYENLVRQGKCKPCNQQIDINAFPSVNFTEELQTNVSESPSINLPDQPQNLFWDSAQKFRESLSSEPQSNSPDEIIRNEEKAEPELETKDSLATIVIDNIPLNVSKENIESFILGYGELKNLTIERHRNVQRAKLQMDFMCEVDWIIDCLNDSQPFGSFNKELIKCYRQA</sequence>
<dbReference type="EMBL" id="BGPR01003150">
    <property type="protein sequence ID" value="GBM84321.1"/>
    <property type="molecule type" value="Genomic_DNA"/>
</dbReference>
<dbReference type="Proteomes" id="UP000499080">
    <property type="component" value="Unassembled WGS sequence"/>
</dbReference>
<feature type="region of interest" description="Disordered" evidence="1">
    <location>
        <begin position="339"/>
        <end position="390"/>
    </location>
</feature>
<dbReference type="OrthoDB" id="6435152at2759"/>
<name>A0A4Y2J276_ARAVE</name>
<evidence type="ECO:0000313" key="3">
    <source>
        <dbReference type="Proteomes" id="UP000499080"/>
    </source>
</evidence>